<dbReference type="Gene3D" id="3.40.50.300">
    <property type="entry name" value="P-loop containing nucleotide triphosphate hydrolases"/>
    <property type="match status" value="1"/>
</dbReference>
<dbReference type="AlphaFoldDB" id="A0A914P6P2"/>
<dbReference type="SUPFAM" id="SSF52540">
    <property type="entry name" value="P-loop containing nucleoside triphosphate hydrolases"/>
    <property type="match status" value="1"/>
</dbReference>
<evidence type="ECO:0000313" key="2">
    <source>
        <dbReference type="Proteomes" id="UP000887578"/>
    </source>
</evidence>
<feature type="compositionally biased region" description="Basic and acidic residues" evidence="1">
    <location>
        <begin position="146"/>
        <end position="160"/>
    </location>
</feature>
<feature type="compositionally biased region" description="Acidic residues" evidence="1">
    <location>
        <begin position="307"/>
        <end position="318"/>
    </location>
</feature>
<feature type="region of interest" description="Disordered" evidence="1">
    <location>
        <begin position="14"/>
        <end position="44"/>
    </location>
</feature>
<feature type="compositionally biased region" description="Polar residues" evidence="1">
    <location>
        <begin position="30"/>
        <end position="44"/>
    </location>
</feature>
<evidence type="ECO:0000313" key="3">
    <source>
        <dbReference type="WBParaSite" id="PDA_v2.g13614.t1"/>
    </source>
</evidence>
<sequence length="445" mass="49833">MSIDPMLNSASAYLNNMNGNESDSDEDTHISLSTSDPPSLNTLSENSTKAKEILISNLREPYGNDASRKAADLCSVQQILYAIDASKAADNVKKVSRIGNYNPKGKSRQIIVSFESEDDQKEAILNAEKLKSIDEWKHLKVSRPSEQNRENQGKDSEKENLKQQLAEMQKQMALLMQKQQMPNTTFEQSNISSTSSSDILPQSGQPLNQNNVSQMYPQYMPFQQAHGYPTQSNIGHNLYENTMNSQTIPQMSFLNSTPFQNPAMPYDMMTMFQMYQSYTAANTSSTLTPTAPPLSEPPVEIESSSGSEEESSSDEESEDVPKVLKIENHLFKSQSERHIGTKKTLNILVLGETGVGKSTWINGIANYMSFDTLEDALNAPQPICLIASKFAFYETNEDKIEVILEPSHGEKDRNEAFSDQGQSSTQEPKTYQFETSKYIKILEKF</sequence>
<dbReference type="Proteomes" id="UP000887578">
    <property type="component" value="Unplaced"/>
</dbReference>
<feature type="compositionally biased region" description="Polar residues" evidence="1">
    <location>
        <begin position="417"/>
        <end position="430"/>
    </location>
</feature>
<dbReference type="PANTHER" id="PTHR32046:SF11">
    <property type="entry name" value="IMMUNE-ASSOCIATED NUCLEOTIDE-BINDING PROTEIN 10-LIKE"/>
    <property type="match status" value="1"/>
</dbReference>
<accession>A0A914P6P2</accession>
<feature type="compositionally biased region" description="Low complexity" evidence="1">
    <location>
        <begin position="297"/>
        <end position="306"/>
    </location>
</feature>
<reference evidence="3" key="1">
    <citation type="submission" date="2022-11" db="UniProtKB">
        <authorList>
            <consortium name="WormBaseParasite"/>
        </authorList>
    </citation>
    <scope>IDENTIFICATION</scope>
</reference>
<dbReference type="WBParaSite" id="PDA_v2.g13614.t1">
    <property type="protein sequence ID" value="PDA_v2.g13614.t1"/>
    <property type="gene ID" value="PDA_v2.g13614"/>
</dbReference>
<dbReference type="InterPro" id="IPR027417">
    <property type="entry name" value="P-loop_NTPase"/>
</dbReference>
<protein>
    <submittedName>
        <fullName evidence="3">G domain-containing protein</fullName>
    </submittedName>
</protein>
<dbReference type="PANTHER" id="PTHR32046">
    <property type="entry name" value="G DOMAIN-CONTAINING PROTEIN"/>
    <property type="match status" value="1"/>
</dbReference>
<feature type="region of interest" description="Disordered" evidence="1">
    <location>
        <begin position="407"/>
        <end position="430"/>
    </location>
</feature>
<feature type="region of interest" description="Disordered" evidence="1">
    <location>
        <begin position="283"/>
        <end position="320"/>
    </location>
</feature>
<keyword evidence="2" id="KW-1185">Reference proteome</keyword>
<feature type="compositionally biased region" description="Basic and acidic residues" evidence="1">
    <location>
        <begin position="407"/>
        <end position="416"/>
    </location>
</feature>
<organism evidence="2 3">
    <name type="scientific">Panagrolaimus davidi</name>
    <dbReference type="NCBI Taxonomy" id="227884"/>
    <lineage>
        <taxon>Eukaryota</taxon>
        <taxon>Metazoa</taxon>
        <taxon>Ecdysozoa</taxon>
        <taxon>Nematoda</taxon>
        <taxon>Chromadorea</taxon>
        <taxon>Rhabditida</taxon>
        <taxon>Tylenchina</taxon>
        <taxon>Panagrolaimomorpha</taxon>
        <taxon>Panagrolaimoidea</taxon>
        <taxon>Panagrolaimidae</taxon>
        <taxon>Panagrolaimus</taxon>
    </lineage>
</organism>
<feature type="region of interest" description="Disordered" evidence="1">
    <location>
        <begin position="181"/>
        <end position="202"/>
    </location>
</feature>
<proteinExistence type="predicted"/>
<feature type="region of interest" description="Disordered" evidence="1">
    <location>
        <begin position="141"/>
        <end position="160"/>
    </location>
</feature>
<name>A0A914P6P2_9BILA</name>
<evidence type="ECO:0000256" key="1">
    <source>
        <dbReference type="SAM" id="MobiDB-lite"/>
    </source>
</evidence>